<proteinExistence type="predicted"/>
<sequence length="282" mass="32252">MASTSKYSIPNEHNYSRSSKQKNIKQDKNKDGPNNINLPEAKVKKMVKNNVKIPIVKSVAEQNDSLFGRLKTNKDLITLPENWFCEVSKNSIQLPISVTFFTLNNSCFTKKRYLEKQLVINLDSEITFVVNGKNLIPSEFGLKTYTKPIDIESLQSFIQEFDSINICQGMTKQNVTLVKLRVIESNERWWHPNCSNTPAKKSFLCYSCKILNSIILQVIGQQRNHQQKPLPIDSSIPSIKKSNIIEPNQIQIKREIPAKVRKIIKTTHTSIHEHGSESEDSI</sequence>
<evidence type="ECO:0000313" key="3">
    <source>
        <dbReference type="Proteomes" id="UP000325440"/>
    </source>
</evidence>
<protein>
    <submittedName>
        <fullName evidence="2">Uncharacterized protein</fullName>
    </submittedName>
</protein>
<reference evidence="2 3" key="1">
    <citation type="submission" date="2019-08" db="EMBL/GenBank/DDBJ databases">
        <authorList>
            <person name="Alioto T."/>
            <person name="Alioto T."/>
            <person name="Gomez Garrido J."/>
        </authorList>
    </citation>
    <scope>NUCLEOTIDE SEQUENCE [LARGE SCALE GENOMIC DNA]</scope>
</reference>
<feature type="region of interest" description="Disordered" evidence="1">
    <location>
        <begin position="1"/>
        <end position="39"/>
    </location>
</feature>
<gene>
    <name evidence="2" type="ORF">CINCED_3A018139</name>
</gene>
<dbReference type="Proteomes" id="UP000325440">
    <property type="component" value="Unassembled WGS sequence"/>
</dbReference>
<evidence type="ECO:0000313" key="2">
    <source>
        <dbReference type="EMBL" id="VVC29715.1"/>
    </source>
</evidence>
<dbReference type="EMBL" id="CABPRJ010000497">
    <property type="protein sequence ID" value="VVC29715.1"/>
    <property type="molecule type" value="Genomic_DNA"/>
</dbReference>
<organism evidence="2 3">
    <name type="scientific">Cinara cedri</name>
    <dbReference type="NCBI Taxonomy" id="506608"/>
    <lineage>
        <taxon>Eukaryota</taxon>
        <taxon>Metazoa</taxon>
        <taxon>Ecdysozoa</taxon>
        <taxon>Arthropoda</taxon>
        <taxon>Hexapoda</taxon>
        <taxon>Insecta</taxon>
        <taxon>Pterygota</taxon>
        <taxon>Neoptera</taxon>
        <taxon>Paraneoptera</taxon>
        <taxon>Hemiptera</taxon>
        <taxon>Sternorrhyncha</taxon>
        <taxon>Aphidomorpha</taxon>
        <taxon>Aphidoidea</taxon>
        <taxon>Aphididae</taxon>
        <taxon>Lachninae</taxon>
        <taxon>Cinara</taxon>
    </lineage>
</organism>
<keyword evidence="3" id="KW-1185">Reference proteome</keyword>
<accession>A0A5E4MH28</accession>
<name>A0A5E4MH28_9HEMI</name>
<feature type="compositionally biased region" description="Polar residues" evidence="1">
    <location>
        <begin position="1"/>
        <end position="17"/>
    </location>
</feature>
<dbReference type="OrthoDB" id="6646794at2759"/>
<dbReference type="AlphaFoldDB" id="A0A5E4MH28"/>
<evidence type="ECO:0000256" key="1">
    <source>
        <dbReference type="SAM" id="MobiDB-lite"/>
    </source>
</evidence>